<evidence type="ECO:0000313" key="2">
    <source>
        <dbReference type="Proteomes" id="UP000004863"/>
    </source>
</evidence>
<gene>
    <name evidence="1" type="ORF">HMPREF1324_1979</name>
</gene>
<comment type="caution">
    <text evidence="1">The sequence shown here is derived from an EMBL/GenBank/DDBJ whole genome shotgun (WGS) entry which is preliminary data.</text>
</comment>
<dbReference type="EMBL" id="AJJQ01000013">
    <property type="protein sequence ID" value="EID51721.1"/>
    <property type="molecule type" value="Genomic_DNA"/>
</dbReference>
<accession>I0UV18</accession>
<protein>
    <submittedName>
        <fullName evidence="1">Uncharacterized protein</fullName>
    </submittedName>
</protein>
<proteinExistence type="predicted"/>
<sequence length="162" mass="19230">MINFSNKYADDEKILWHCLRALGEFGFLSTQEKCKLLCFNYLSKFRNHKSKKIRHLVVWNSICLYLELLKEEPDWFDYAVSILDLPPANKSFYEFSLMLDEEISSMSNAQISIVIEKYEKFLKKTKNDYYQKRFTKLVDLLKKHVAGKIVLTPTDLEKTRDV</sequence>
<evidence type="ECO:0000313" key="1">
    <source>
        <dbReference type="EMBL" id="EID51721.1"/>
    </source>
</evidence>
<keyword evidence="2" id="KW-1185">Reference proteome</keyword>
<dbReference type="AlphaFoldDB" id="I0UV18"/>
<organism evidence="1 2">
    <name type="scientific">Rothia aeria F0474</name>
    <dbReference type="NCBI Taxonomy" id="1125724"/>
    <lineage>
        <taxon>Bacteria</taxon>
        <taxon>Bacillati</taxon>
        <taxon>Actinomycetota</taxon>
        <taxon>Actinomycetes</taxon>
        <taxon>Micrococcales</taxon>
        <taxon>Micrococcaceae</taxon>
        <taxon>Rothia</taxon>
    </lineage>
</organism>
<name>I0UV18_9MICC</name>
<reference evidence="1" key="1">
    <citation type="submission" date="2012-03" db="EMBL/GenBank/DDBJ databases">
        <authorList>
            <person name="Durkin A.S."/>
            <person name="McCorrison J."/>
            <person name="Torralba M."/>
            <person name="Gillis M."/>
            <person name="Methe B."/>
            <person name="Sutton G."/>
            <person name="Nelson K.E."/>
        </authorList>
    </citation>
    <scope>NUCLEOTIDE SEQUENCE [LARGE SCALE GENOMIC DNA]</scope>
    <source>
        <strain evidence="1">F0474</strain>
    </source>
</reference>
<dbReference type="Proteomes" id="UP000004863">
    <property type="component" value="Unassembled WGS sequence"/>
</dbReference>